<feature type="coiled-coil region" evidence="1">
    <location>
        <begin position="683"/>
        <end position="716"/>
    </location>
</feature>
<evidence type="ECO:0000313" key="5">
    <source>
        <dbReference type="Proteomes" id="UP000271974"/>
    </source>
</evidence>
<feature type="region of interest" description="Disordered" evidence="2">
    <location>
        <begin position="718"/>
        <end position="748"/>
    </location>
</feature>
<dbReference type="GO" id="GO:0005634">
    <property type="term" value="C:nucleus"/>
    <property type="evidence" value="ECO:0007669"/>
    <property type="project" value="TreeGrafter"/>
</dbReference>
<dbReference type="GO" id="GO:0005737">
    <property type="term" value="C:cytoplasm"/>
    <property type="evidence" value="ECO:0007669"/>
    <property type="project" value="TreeGrafter"/>
</dbReference>
<dbReference type="InterPro" id="IPR044926">
    <property type="entry name" value="RGS_subdomain_2"/>
</dbReference>
<feature type="compositionally biased region" description="Polar residues" evidence="2">
    <location>
        <begin position="973"/>
        <end position="982"/>
    </location>
</feature>
<dbReference type="Pfam" id="PF00615">
    <property type="entry name" value="RGS"/>
    <property type="match status" value="2"/>
</dbReference>
<feature type="compositionally biased region" description="Basic and acidic residues" evidence="2">
    <location>
        <begin position="720"/>
        <end position="729"/>
    </location>
</feature>
<evidence type="ECO:0000313" key="4">
    <source>
        <dbReference type="EMBL" id="RUS75746.1"/>
    </source>
</evidence>
<evidence type="ECO:0000256" key="2">
    <source>
        <dbReference type="SAM" id="MobiDB-lite"/>
    </source>
</evidence>
<dbReference type="PROSITE" id="PS50132">
    <property type="entry name" value="RGS"/>
    <property type="match status" value="3"/>
</dbReference>
<feature type="compositionally biased region" description="Basic and acidic residues" evidence="2">
    <location>
        <begin position="233"/>
        <end position="245"/>
    </location>
</feature>
<gene>
    <name evidence="4" type="ORF">EGW08_016497</name>
</gene>
<dbReference type="STRING" id="188477.A0A433T2J0"/>
<dbReference type="OrthoDB" id="10013157at2759"/>
<dbReference type="InterPro" id="IPR016137">
    <property type="entry name" value="RGS"/>
</dbReference>
<dbReference type="Gene3D" id="1.10.167.10">
    <property type="entry name" value="Regulator of G-protein Signalling 4, domain 2"/>
    <property type="match status" value="3"/>
</dbReference>
<sequence length="1261" mass="144313">MPKGALEITGENLEDLLAYDDLFLDYFNCFLALPVFPQALVYNRLTGAFDEVSGLRPELMGSLPTIAPSLHYGPTDFERERMLEWAREERLPLFLRTQLFRELKLVKLLLRPLEIERQSASRGSSRNIRGYSRRWLSIVSGDHSGNDIYDYDDIWGELNYSALYRYQRPGSRALSLPTRVYLGKNRMNNQSYGLPSTIGSASSRSSDQSSLKALSAVTSRRFGAASTVQFAEFPEKPTEQKESTKRAAVAPSTGKTTETARQKACKRDSSYKSKPPPSSTEEAFLRGARVLSAPVNYEQYLKMPRLDIHDFEALFGEPEPELGGQSFVQFDEEGISDEQTETDMRNMEGRLKMTIQQVKERMIGSHGGFEDFKNFLQGTMGEHLLAFWLDCENFKDTMEDFDDIENMELRNAHFRDIQDKYRLKLTPDARDQVVRAASNMGLSHTIFLRTQYDVLRRLRAYWMPRFLIHCEMTRQIGISRTPCVPGRGYLPFFPCISLVHSMPVLPEEARDYATRLLMNRSLTSQKLYHCCRTTKERFVLALASDRLAGGPFQRYLARLEDPQPLASLLFWEDVTEYGSTEDHSSDRLLRLCHAWNIYNKYLSQDSPHRIILPEREMQRLQSSLEKARDFMESSVFDHAKVLAVEKLEKAWIRYLKEDLKTFLEHAASSSSERARRLNRALIHADENDLAKRAQKKAEALARRKEMERQRRKAIRAAYARQREAKKKPTTELPEGEDGEIGGERSNRVPTFQDMVGNRQIMSMFRKHVTEGDNKDVHNMMLLYNDVESYFALKDGKAKKEAQASSIAKNYLDPAGKKYTVLNNEKVTLRITQERDRPKSPTLREIQKTILPRVEEVFKEFITRQAEEFGMDPSDLATMSQSELAMRMGNDQAMMSGWNKRKSRGKSEGSEFNKGSEQSPRLGTVRHLELSAVRVNVLEGNHTGRFALPRPFKPLMNATDVSQEEEEGIDSEADLNNRTGQESNRARKPFLRKGKGVERMAANRRQTTGRAQATREDKNEFLAALSQSAMGQLSISMLYFYKYLLKHGEEDGMPQIDKDLFFYIEVQKFKDGSHANSDDEMLKRKVQSIVDCFLDSVYSPTLQIDIPADMHQKTLKATQRYLTGKETTPTLFDDAQFHVFKELLFYWAGYRRASSTPEDPKKKPITKYEKMLRKRMENIQNYQEPSSDFTLPSIPEGAIPSFTISLSEGVKFKEVDESVSGTPLPEAASKAGPRGSKAAIPEVDGLVKRSRGQSRRSSIIAK</sequence>
<proteinExistence type="predicted"/>
<feature type="region of interest" description="Disordered" evidence="2">
    <location>
        <begin position="958"/>
        <end position="986"/>
    </location>
</feature>
<dbReference type="EMBL" id="RQTK01000715">
    <property type="protein sequence ID" value="RUS75746.1"/>
    <property type="molecule type" value="Genomic_DNA"/>
</dbReference>
<feature type="region of interest" description="Disordered" evidence="2">
    <location>
        <begin position="231"/>
        <end position="282"/>
    </location>
</feature>
<feature type="compositionally biased region" description="Basic and acidic residues" evidence="2">
    <location>
        <begin position="258"/>
        <end position="271"/>
    </location>
</feature>
<dbReference type="InterPro" id="IPR036305">
    <property type="entry name" value="RGS_sf"/>
</dbReference>
<dbReference type="InterPro" id="IPR042651">
    <property type="entry name" value="Rgs22"/>
</dbReference>
<feature type="domain" description="RGS" evidence="3">
    <location>
        <begin position="360"/>
        <end position="467"/>
    </location>
</feature>
<feature type="domain" description="RGS" evidence="3">
    <location>
        <begin position="552"/>
        <end position="639"/>
    </location>
</feature>
<dbReference type="GO" id="GO:0009966">
    <property type="term" value="P:regulation of signal transduction"/>
    <property type="evidence" value="ECO:0007669"/>
    <property type="project" value="InterPro"/>
</dbReference>
<accession>A0A433T2J0</accession>
<keyword evidence="5" id="KW-1185">Reference proteome</keyword>
<feature type="compositionally biased region" description="Acidic residues" evidence="2">
    <location>
        <begin position="961"/>
        <end position="972"/>
    </location>
</feature>
<name>A0A433T2J0_ELYCH</name>
<dbReference type="GO" id="GO:0001965">
    <property type="term" value="F:G-protein alpha-subunit binding"/>
    <property type="evidence" value="ECO:0007669"/>
    <property type="project" value="InterPro"/>
</dbReference>
<keyword evidence="1" id="KW-0175">Coiled coil</keyword>
<evidence type="ECO:0000259" key="3">
    <source>
        <dbReference type="PROSITE" id="PS50132"/>
    </source>
</evidence>
<feature type="region of interest" description="Disordered" evidence="2">
    <location>
        <begin position="896"/>
        <end position="922"/>
    </location>
</feature>
<dbReference type="PANTHER" id="PTHR46583">
    <property type="entry name" value="REGULATOR OF G-PROTEIN SIGNALING 22"/>
    <property type="match status" value="1"/>
</dbReference>
<dbReference type="SUPFAM" id="SSF48097">
    <property type="entry name" value="Regulator of G-protein signaling, RGS"/>
    <property type="match status" value="3"/>
</dbReference>
<dbReference type="AlphaFoldDB" id="A0A433T2J0"/>
<evidence type="ECO:0000256" key="1">
    <source>
        <dbReference type="SAM" id="Coils"/>
    </source>
</evidence>
<comment type="caution">
    <text evidence="4">The sequence shown here is derived from an EMBL/GenBank/DDBJ whole genome shotgun (WGS) entry which is preliminary data.</text>
</comment>
<dbReference type="Proteomes" id="UP000271974">
    <property type="component" value="Unassembled WGS sequence"/>
</dbReference>
<organism evidence="4 5">
    <name type="scientific">Elysia chlorotica</name>
    <name type="common">Eastern emerald elysia</name>
    <name type="synonym">Sea slug</name>
    <dbReference type="NCBI Taxonomy" id="188477"/>
    <lineage>
        <taxon>Eukaryota</taxon>
        <taxon>Metazoa</taxon>
        <taxon>Spiralia</taxon>
        <taxon>Lophotrochozoa</taxon>
        <taxon>Mollusca</taxon>
        <taxon>Gastropoda</taxon>
        <taxon>Heterobranchia</taxon>
        <taxon>Euthyneura</taxon>
        <taxon>Panpulmonata</taxon>
        <taxon>Sacoglossa</taxon>
        <taxon>Placobranchoidea</taxon>
        <taxon>Plakobranchidae</taxon>
        <taxon>Elysia</taxon>
    </lineage>
</organism>
<dbReference type="PANTHER" id="PTHR46583:SF2">
    <property type="entry name" value="RGS DOMAIN-CONTAINING PROTEIN"/>
    <property type="match status" value="1"/>
</dbReference>
<reference evidence="4 5" key="1">
    <citation type="submission" date="2019-01" db="EMBL/GenBank/DDBJ databases">
        <title>A draft genome assembly of the solar-powered sea slug Elysia chlorotica.</title>
        <authorList>
            <person name="Cai H."/>
            <person name="Li Q."/>
            <person name="Fang X."/>
            <person name="Li J."/>
            <person name="Curtis N.E."/>
            <person name="Altenburger A."/>
            <person name="Shibata T."/>
            <person name="Feng M."/>
            <person name="Maeda T."/>
            <person name="Schwartz J.A."/>
            <person name="Shigenobu S."/>
            <person name="Lundholm N."/>
            <person name="Nishiyama T."/>
            <person name="Yang H."/>
            <person name="Hasebe M."/>
            <person name="Li S."/>
            <person name="Pierce S.K."/>
            <person name="Wang J."/>
        </authorList>
    </citation>
    <scope>NUCLEOTIDE SEQUENCE [LARGE SCALE GENOMIC DNA]</scope>
    <source>
        <strain evidence="4">EC2010</strain>
        <tissue evidence="4">Whole organism of an adult</tissue>
    </source>
</reference>
<protein>
    <recommendedName>
        <fullName evidence="3">RGS domain-containing protein</fullName>
    </recommendedName>
</protein>
<feature type="domain" description="RGS" evidence="3">
    <location>
        <begin position="1034"/>
        <end position="1142"/>
    </location>
</feature>
<feature type="region of interest" description="Disordered" evidence="2">
    <location>
        <begin position="1214"/>
        <end position="1261"/>
    </location>
</feature>